<evidence type="ECO:0000313" key="2">
    <source>
        <dbReference type="EMBL" id="CAL6004988.1"/>
    </source>
</evidence>
<reference evidence="2 3" key="2">
    <citation type="submission" date="2024-07" db="EMBL/GenBank/DDBJ databases">
        <authorList>
            <person name="Akdeniz Z."/>
        </authorList>
    </citation>
    <scope>NUCLEOTIDE SEQUENCE [LARGE SCALE GENOMIC DNA]</scope>
</reference>
<dbReference type="EMBL" id="CAXDID020000050">
    <property type="protein sequence ID" value="CAL6004988.1"/>
    <property type="molecule type" value="Genomic_DNA"/>
</dbReference>
<dbReference type="EMBL" id="CATOUU010000889">
    <property type="protein sequence ID" value="CAI9957447.1"/>
    <property type="molecule type" value="Genomic_DNA"/>
</dbReference>
<keyword evidence="3" id="KW-1185">Reference proteome</keyword>
<organism evidence="1">
    <name type="scientific">Hexamita inflata</name>
    <dbReference type="NCBI Taxonomy" id="28002"/>
    <lineage>
        <taxon>Eukaryota</taxon>
        <taxon>Metamonada</taxon>
        <taxon>Diplomonadida</taxon>
        <taxon>Hexamitidae</taxon>
        <taxon>Hexamitinae</taxon>
        <taxon>Hexamita</taxon>
    </lineage>
</organism>
<evidence type="ECO:0000313" key="3">
    <source>
        <dbReference type="Proteomes" id="UP001642409"/>
    </source>
</evidence>
<dbReference type="AlphaFoldDB" id="A0AA86UMP4"/>
<name>A0AA86UMP4_9EUKA</name>
<accession>A0AA86UMP4</accession>
<dbReference type="Proteomes" id="UP001642409">
    <property type="component" value="Unassembled WGS sequence"/>
</dbReference>
<gene>
    <name evidence="2" type="ORF">HINF_LOCUS19149</name>
    <name evidence="1" type="ORF">HINF_LOCUS45092</name>
</gene>
<comment type="caution">
    <text evidence="1">The sequence shown here is derived from an EMBL/GenBank/DDBJ whole genome shotgun (WGS) entry which is preliminary data.</text>
</comment>
<proteinExistence type="predicted"/>
<reference evidence="1" key="1">
    <citation type="submission" date="2023-06" db="EMBL/GenBank/DDBJ databases">
        <authorList>
            <person name="Kurt Z."/>
        </authorList>
    </citation>
    <scope>NUCLEOTIDE SEQUENCE</scope>
</reference>
<sequence>MFSVIENREQLVLAWIQDGDETKQRAILMQRHYRQIQIKGFMNNYSLFTDYAVFLRTKTIYLSNCQLDFNQLQGQFNYIKLENCECINDIVNCKCKELHVENTIISAEQIYKLNVLAQVDIIGSNIDYQNIYLLTTPTINITLNDCIVNLSVFKGNFTYIKLNKCKISQMAQNFKAKQVTIGNCQFNTESLENLDCQTLYISASGNKSFQLPLKSKATEKIAYLTGCVLDLSGVADNWSSLDCKECVLRRNNVIQHLQGGQSAYLKLQQCTIQDIDQLEGKWYHIYIQECSFGIQHTITQKIFSQSVKIENTNISDFFCFQTAHLKISECIVKQIPQDSNLVLKSCQLKFTLKQPKVFELSIKNCTLFQFSLRFFPDVKNISFSGNMPYQIVVRNFLKSTKNMQSKQISQKKRIVQELNRIVPKRIYIQNIQFCYSLIIDICEQYNRGFE</sequence>
<protein>
    <submittedName>
        <fullName evidence="2">Hypothetical_protein</fullName>
    </submittedName>
</protein>
<evidence type="ECO:0000313" key="1">
    <source>
        <dbReference type="EMBL" id="CAI9957447.1"/>
    </source>
</evidence>